<dbReference type="InterPro" id="IPR016181">
    <property type="entry name" value="Acyl_CoA_acyltransferase"/>
</dbReference>
<dbReference type="Gene3D" id="3.40.630.30">
    <property type="match status" value="1"/>
</dbReference>
<dbReference type="Pfam" id="PF00583">
    <property type="entry name" value="Acetyltransf_1"/>
    <property type="match status" value="1"/>
</dbReference>
<feature type="domain" description="N-acetyltransferase" evidence="3">
    <location>
        <begin position="2"/>
        <end position="148"/>
    </location>
</feature>
<evidence type="ECO:0000256" key="1">
    <source>
        <dbReference type="ARBA" id="ARBA00022679"/>
    </source>
</evidence>
<dbReference type="SUPFAM" id="SSF55729">
    <property type="entry name" value="Acyl-CoA N-acyltransferases (Nat)"/>
    <property type="match status" value="1"/>
</dbReference>
<dbReference type="PROSITE" id="PS51186">
    <property type="entry name" value="GNAT"/>
    <property type="match status" value="1"/>
</dbReference>
<dbReference type="AlphaFoldDB" id="A0A1N6XDQ5"/>
<dbReference type="PIRSF" id="PIRSF037663">
    <property type="entry name" value="Acetyltransf_GNAT_prd"/>
    <property type="match status" value="1"/>
</dbReference>
<dbReference type="InterPro" id="IPR017255">
    <property type="entry name" value="AcTrfase_GNAT_prd"/>
</dbReference>
<dbReference type="EMBL" id="FTNM01000002">
    <property type="protein sequence ID" value="SIR00410.1"/>
    <property type="molecule type" value="Genomic_DNA"/>
</dbReference>
<dbReference type="OrthoDB" id="5292888at2"/>
<dbReference type="GO" id="GO:0016747">
    <property type="term" value="F:acyltransferase activity, transferring groups other than amino-acyl groups"/>
    <property type="evidence" value="ECO:0007669"/>
    <property type="project" value="InterPro"/>
</dbReference>
<dbReference type="STRING" id="1077936.SAMN05421545_2080"/>
<sequence>MLTIRKAELRDLKAVKAIDQLLFGADSYPLFVLRQFYDITGDYLLVAETGGEVIGYMLSHLDQAKSQGWLLSLGVLPAHRGKRIGEKLMAASMAAMEKQGASILYLTVHPDNAAGISIYTRLGFEMQEQVAGYYLDESPRLLMSRQVNH</sequence>
<evidence type="ECO:0000259" key="3">
    <source>
        <dbReference type="PROSITE" id="PS51186"/>
    </source>
</evidence>
<gene>
    <name evidence="4" type="ORF">SAMN05421545_2080</name>
</gene>
<keyword evidence="5" id="KW-1185">Reference proteome</keyword>
<keyword evidence="2" id="KW-0012">Acyltransferase</keyword>
<dbReference type="Proteomes" id="UP000185924">
    <property type="component" value="Unassembled WGS sequence"/>
</dbReference>
<keyword evidence="1 4" id="KW-0808">Transferase</keyword>
<protein>
    <submittedName>
        <fullName evidence="4">Ribosomal-protein-alanine N-acetyltransferase</fullName>
    </submittedName>
</protein>
<evidence type="ECO:0000256" key="2">
    <source>
        <dbReference type="ARBA" id="ARBA00023315"/>
    </source>
</evidence>
<evidence type="ECO:0000313" key="4">
    <source>
        <dbReference type="EMBL" id="SIR00410.1"/>
    </source>
</evidence>
<reference evidence="5" key="1">
    <citation type="submission" date="2017-01" db="EMBL/GenBank/DDBJ databases">
        <authorList>
            <person name="Varghese N."/>
            <person name="Submissions S."/>
        </authorList>
    </citation>
    <scope>NUCLEOTIDE SEQUENCE [LARGE SCALE GENOMIC DNA]</scope>
    <source>
        <strain evidence="5">DM9</strain>
    </source>
</reference>
<dbReference type="InterPro" id="IPR000182">
    <property type="entry name" value="GNAT_dom"/>
</dbReference>
<proteinExistence type="predicted"/>
<dbReference type="PANTHER" id="PTHR43072">
    <property type="entry name" value="N-ACETYLTRANSFERASE"/>
    <property type="match status" value="1"/>
</dbReference>
<evidence type="ECO:0000313" key="5">
    <source>
        <dbReference type="Proteomes" id="UP000185924"/>
    </source>
</evidence>
<dbReference type="PANTHER" id="PTHR43072:SF51">
    <property type="entry name" value="ABC SUPERFAMILY TRANSPORT PROTEIN"/>
    <property type="match status" value="1"/>
</dbReference>
<name>A0A1N6XDQ5_9BACT</name>
<dbReference type="RefSeq" id="WP_076422011.1">
    <property type="nucleotide sequence ID" value="NZ_FTNM01000002.1"/>
</dbReference>
<accession>A0A1N6XDQ5</accession>
<dbReference type="CDD" id="cd04301">
    <property type="entry name" value="NAT_SF"/>
    <property type="match status" value="1"/>
</dbReference>
<organism evidence="4 5">
    <name type="scientific">Pontibacter lucknowensis</name>
    <dbReference type="NCBI Taxonomy" id="1077936"/>
    <lineage>
        <taxon>Bacteria</taxon>
        <taxon>Pseudomonadati</taxon>
        <taxon>Bacteroidota</taxon>
        <taxon>Cytophagia</taxon>
        <taxon>Cytophagales</taxon>
        <taxon>Hymenobacteraceae</taxon>
        <taxon>Pontibacter</taxon>
    </lineage>
</organism>